<evidence type="ECO:0000256" key="1">
    <source>
        <dbReference type="SAM" id="MobiDB-lite"/>
    </source>
</evidence>
<organism evidence="2 3">
    <name type="scientific">Puccinia graminis f. sp. tritici</name>
    <dbReference type="NCBI Taxonomy" id="56615"/>
    <lineage>
        <taxon>Eukaryota</taxon>
        <taxon>Fungi</taxon>
        <taxon>Dikarya</taxon>
        <taxon>Basidiomycota</taxon>
        <taxon>Pucciniomycotina</taxon>
        <taxon>Pucciniomycetes</taxon>
        <taxon>Pucciniales</taxon>
        <taxon>Pucciniaceae</taxon>
        <taxon>Puccinia</taxon>
    </lineage>
</organism>
<feature type="region of interest" description="Disordered" evidence="1">
    <location>
        <begin position="43"/>
        <end position="136"/>
    </location>
</feature>
<feature type="compositionally biased region" description="Acidic residues" evidence="1">
    <location>
        <begin position="409"/>
        <end position="430"/>
    </location>
</feature>
<proteinExistence type="predicted"/>
<comment type="caution">
    <text evidence="2">The sequence shown here is derived from an EMBL/GenBank/DDBJ whole genome shotgun (WGS) entry which is preliminary data.</text>
</comment>
<dbReference type="Proteomes" id="UP000325313">
    <property type="component" value="Unassembled WGS sequence"/>
</dbReference>
<feature type="compositionally biased region" description="Basic and acidic residues" evidence="1">
    <location>
        <begin position="395"/>
        <end position="408"/>
    </location>
</feature>
<protein>
    <submittedName>
        <fullName evidence="2">Uncharacterized protein</fullName>
    </submittedName>
</protein>
<feature type="compositionally biased region" description="Low complexity" evidence="1">
    <location>
        <begin position="93"/>
        <end position="111"/>
    </location>
</feature>
<feature type="compositionally biased region" description="Polar residues" evidence="1">
    <location>
        <begin position="60"/>
        <end position="82"/>
    </location>
</feature>
<sequence length="488" mass="53498">MRLPLYPRLAQPQLKHQPANFVTNETLCTPTLNLSGAFTTAIQPRNINTQRPPRHHRCLRTQSDSSTNYTQYLLPKPTNSPARNMLFNHRPSHTSSTPPSSHPLSSEPQQSQTCQHTPPPLHHSLPSPPPKISTGCKIVVGHSQNGSYTSPQPSSLFQWTFPTHLRDSVRANQYGYVKTPSFLQCAGSNGDKNEDFEVQLITNTALNNTLNSESIYALSGKFIALNNGSTPVLSYIQETVIRIGTPGPNQPDFTNKTVVTSLGMVVSRREVATQTSDSATQLEVIIAHCDWDGEDRVHRRFNIKYIVPGTKNLVKTHTLYQVGREVYIIGRLVDFHMDENIAVVVVVSTKVPKFLPKAGPSPSSPTTASLPKPKLTKSPATQIPHLTNGPPPKQTLDKENKGKAKAVDESETDDDDGSNDNSDEESEVDTEAGPNIKAKRGRCGVLNGTGPLKLKFQISTFNSSISSRLKISILSPQIPTQSNVDSLV</sequence>
<feature type="region of interest" description="Disordered" evidence="1">
    <location>
        <begin position="354"/>
        <end position="443"/>
    </location>
</feature>
<gene>
    <name evidence="2" type="ORF">PGTUg99_035513</name>
</gene>
<feature type="compositionally biased region" description="Low complexity" evidence="1">
    <location>
        <begin position="356"/>
        <end position="373"/>
    </location>
</feature>
<evidence type="ECO:0000313" key="2">
    <source>
        <dbReference type="EMBL" id="KAA1127352.1"/>
    </source>
</evidence>
<dbReference type="AlphaFoldDB" id="A0A5B0RPV2"/>
<reference evidence="2 3" key="1">
    <citation type="submission" date="2019-05" db="EMBL/GenBank/DDBJ databases">
        <title>Emergence of the Ug99 lineage of the wheat stem rust pathogen through somatic hybridization.</title>
        <authorList>
            <person name="Li F."/>
            <person name="Upadhyaya N.M."/>
            <person name="Sperschneider J."/>
            <person name="Matny O."/>
            <person name="Nguyen-Phuc H."/>
            <person name="Mago R."/>
            <person name="Raley C."/>
            <person name="Miller M.E."/>
            <person name="Silverstein K.A.T."/>
            <person name="Henningsen E."/>
            <person name="Hirsch C.D."/>
            <person name="Visser B."/>
            <person name="Pretorius Z.A."/>
            <person name="Steffenson B.J."/>
            <person name="Schwessinger B."/>
            <person name="Dodds P.N."/>
            <person name="Figueroa M."/>
        </authorList>
    </citation>
    <scope>NUCLEOTIDE SEQUENCE [LARGE SCALE GENOMIC DNA]</scope>
    <source>
        <strain evidence="2 3">Ug99</strain>
    </source>
</reference>
<accession>A0A5B0RPV2</accession>
<evidence type="ECO:0000313" key="3">
    <source>
        <dbReference type="Proteomes" id="UP000325313"/>
    </source>
</evidence>
<dbReference type="EMBL" id="VDEP01000169">
    <property type="protein sequence ID" value="KAA1127352.1"/>
    <property type="molecule type" value="Genomic_DNA"/>
</dbReference>
<name>A0A5B0RPV2_PUCGR</name>
<feature type="compositionally biased region" description="Pro residues" evidence="1">
    <location>
        <begin position="117"/>
        <end position="131"/>
    </location>
</feature>